<dbReference type="GeneID" id="3829663"/>
<dbReference type="InterPro" id="IPR011042">
    <property type="entry name" value="6-blade_b-propeller_TolB-like"/>
</dbReference>
<protein>
    <submittedName>
        <fullName evidence="1">Uncharacterized protein</fullName>
    </submittedName>
</protein>
<dbReference type="AlphaFoldDB" id="A0A078KBF9"/>
<proteinExistence type="predicted"/>
<dbReference type="OMA" id="LCADNDY"/>
<accession>A0A078KBF9</accession>
<reference evidence="3 4" key="1">
    <citation type="journal article" date="2014" name="BMC Biol.">
        <title>A comprehensive evaluation of rodent malaria parasite genomes and gene expression.</title>
        <authorList>
            <person name="Otto T.D."/>
            <person name="Bohme U."/>
            <person name="Jackson A.P."/>
            <person name="Hunt M."/>
            <person name="Franke-Fayard B."/>
            <person name="Hoeijmakers W.A."/>
            <person name="Religa A.A."/>
            <person name="Robertson L."/>
            <person name="Sanders M."/>
            <person name="Ogun S.A."/>
            <person name="Cunningham D."/>
            <person name="Erhart A."/>
            <person name="Billker O."/>
            <person name="Khan S.M."/>
            <person name="Stunnenberg H.G."/>
            <person name="Langhorne J."/>
            <person name="Holder A.A."/>
            <person name="Waters A.P."/>
            <person name="Newbold C.I."/>
            <person name="Pain A."/>
            <person name="Berriman M."/>
            <person name="Janse C.J."/>
        </authorList>
    </citation>
    <scope>NUCLEOTIDE SEQUENCE [LARGE SCALE GENOMIC DNA]</scope>
    <source>
        <strain evidence="2 3">17X</strain>
        <strain evidence="1 4">YM</strain>
    </source>
</reference>
<dbReference type="OrthoDB" id="391517at2759"/>
<evidence type="ECO:0000313" key="2">
    <source>
        <dbReference type="EMBL" id="VTZ81390.1"/>
    </source>
</evidence>
<evidence type="ECO:0000313" key="3">
    <source>
        <dbReference type="Proteomes" id="UP000072874"/>
    </source>
</evidence>
<name>A0A078KBF9_PLAYE</name>
<evidence type="ECO:0000313" key="4">
    <source>
        <dbReference type="Proteomes" id="UP000072904"/>
    </source>
</evidence>
<reference evidence="2" key="3">
    <citation type="submission" date="2014-05" db="EMBL/GenBank/DDBJ databases">
        <authorList>
            <person name="Aslett M.A."/>
            <person name="De Silva N."/>
        </authorList>
    </citation>
    <scope>NUCLEOTIDE SEQUENCE</scope>
    <source>
        <strain evidence="2">17X</strain>
    </source>
</reference>
<dbReference type="EMBL" id="LK934642">
    <property type="protein sequence ID" value="CDU20430.1"/>
    <property type="molecule type" value="Genomic_DNA"/>
</dbReference>
<sequence length="342" mass="39809">MDNSDNIINDNNSFNIDDLENKKYINIEILYENDYSLYSPCIDVDGSLCATSDNGDMLKFILINPKRDDKNSNFSTSSEGTVDSDKDYLDVEDNEIIEKYVKKHKNKFHVQKEIYVNMDLTSECLSSDNDYNFYIYDPVTRGLMVINKDKKMEIYTDEFEGHTFKGINNLVYDKEDNILYIVDSGNMQEENKSNLYYINKDIETMLPMNIENISYINSICLYKKNKKTIIYACLTKENRIIRLIKNGNSYMKANFLYLNGNYSPVYICTNNTNLIILLKDLSGCEKKGKILEVNIDGKIVNSVYINGNEFNGICYDYNIKKYIFIEKNIIYTYGNSKLNRTP</sequence>
<reference evidence="2" key="4">
    <citation type="submission" date="2019-05" db="EMBL/GenBank/DDBJ databases">
        <authorList>
            <consortium name="Pathogen Informatics"/>
        </authorList>
    </citation>
    <scope>NUCLEOTIDE SEQUENCE</scope>
    <source>
        <strain evidence="2">17X</strain>
    </source>
</reference>
<dbReference type="Gene3D" id="2.120.10.30">
    <property type="entry name" value="TolB, C-terminal domain"/>
    <property type="match status" value="1"/>
</dbReference>
<dbReference type="VEuPathDB" id="PlasmoDB:PY17X_1407600"/>
<reference evidence="1" key="2">
    <citation type="submission" date="2014-05" db="EMBL/GenBank/DDBJ databases">
        <authorList>
            <person name="Aslett A.Martin."/>
            <person name="De Silva Nishadi"/>
        </authorList>
    </citation>
    <scope>NUCLEOTIDE SEQUENCE</scope>
    <source>
        <strain evidence="1">YM</strain>
    </source>
</reference>
<dbReference type="EMBL" id="LM993668">
    <property type="protein sequence ID" value="VTZ81390.1"/>
    <property type="molecule type" value="Genomic_DNA"/>
</dbReference>
<dbReference type="VEuPathDB" id="PlasmoDB:PYYM_1409500"/>
<dbReference type="Proteomes" id="UP000072904">
    <property type="component" value="Chromosome 14"/>
</dbReference>
<evidence type="ECO:0000313" key="1">
    <source>
        <dbReference type="EMBL" id="CDU20430.1"/>
    </source>
</evidence>
<dbReference type="SUPFAM" id="SSF63829">
    <property type="entry name" value="Calcium-dependent phosphotriesterase"/>
    <property type="match status" value="1"/>
</dbReference>
<dbReference type="KEGG" id="pyo:PY17X_1407600"/>
<dbReference type="VEuPathDB" id="PlasmoDB:PY00035"/>
<gene>
    <name evidence="2" type="ORF">PY17X_1407600</name>
    <name evidence="1" type="ORF">PYYM_1409500</name>
</gene>
<organism evidence="1 4">
    <name type="scientific">Plasmodium yoelii</name>
    <dbReference type="NCBI Taxonomy" id="5861"/>
    <lineage>
        <taxon>Eukaryota</taxon>
        <taxon>Sar</taxon>
        <taxon>Alveolata</taxon>
        <taxon>Apicomplexa</taxon>
        <taxon>Aconoidasida</taxon>
        <taxon>Haemosporida</taxon>
        <taxon>Plasmodiidae</taxon>
        <taxon>Plasmodium</taxon>
        <taxon>Plasmodium (Vinckeia)</taxon>
    </lineage>
</organism>
<dbReference type="Proteomes" id="UP000072874">
    <property type="component" value="Chromosome 14"/>
</dbReference>
<dbReference type="RefSeq" id="XP_022812822.1">
    <property type="nucleotide sequence ID" value="XM_022957425.1"/>
</dbReference>
<dbReference type="VEuPathDB" id="PlasmoDB:Py17XNL_001400928"/>
<dbReference type="VEuPathDB" id="PlasmoDB:PY00036"/>